<dbReference type="InterPro" id="IPR017972">
    <property type="entry name" value="Cyt_P450_CS"/>
</dbReference>
<dbReference type="PANTHER" id="PTHR24291">
    <property type="entry name" value="CYTOCHROME P450 FAMILY 4"/>
    <property type="match status" value="1"/>
</dbReference>
<dbReference type="Proteomes" id="UP001193081">
    <property type="component" value="Unassembled WGS sequence"/>
</dbReference>
<dbReference type="InterPro" id="IPR050196">
    <property type="entry name" value="Cytochrome_P450_Monoox"/>
</dbReference>
<evidence type="ECO:0000313" key="8">
    <source>
        <dbReference type="EMBL" id="MBP1468646.1"/>
    </source>
</evidence>
<dbReference type="EMBL" id="SIJK02000082">
    <property type="protein sequence ID" value="MBP1468646.1"/>
    <property type="molecule type" value="Genomic_DNA"/>
</dbReference>
<dbReference type="InterPro" id="IPR036396">
    <property type="entry name" value="Cyt_P450_sf"/>
</dbReference>
<keyword evidence="9" id="KW-1185">Reference proteome</keyword>
<dbReference type="PANTHER" id="PTHR24291:SF50">
    <property type="entry name" value="BIFUNCTIONAL ALBAFLAVENONE MONOOXYGENASE_TERPENE SYNTHASE"/>
    <property type="match status" value="1"/>
</dbReference>
<dbReference type="InterPro" id="IPR002401">
    <property type="entry name" value="Cyt_P450_E_grp-I"/>
</dbReference>
<comment type="caution">
    <text evidence="8">The sequence shown here is derived from an EMBL/GenBank/DDBJ whole genome shotgun (WGS) entry which is preliminary data.</text>
</comment>
<dbReference type="InterPro" id="IPR001128">
    <property type="entry name" value="Cyt_P450"/>
</dbReference>
<keyword evidence="5 7" id="KW-0408">Iron</keyword>
<dbReference type="PRINTS" id="PR00463">
    <property type="entry name" value="EP450I"/>
</dbReference>
<evidence type="ECO:0000256" key="3">
    <source>
        <dbReference type="ARBA" id="ARBA00022723"/>
    </source>
</evidence>
<accession>A0ABS4DGS3</accession>
<evidence type="ECO:0000313" key="9">
    <source>
        <dbReference type="Proteomes" id="UP001193081"/>
    </source>
</evidence>
<sequence>MSTTTTLPAPRRASGPRAWPPLGVLPAVRRDSLSFLMQTFREYGDVAVYWLGPLRSYLVSHPDGVHRVLQEHAKIYTKDHLSYGMIRWLVGDGLLTSQGETWLRQRRLAQPAFHRQRLAALAELMVTRTEAMLNAWEPAVAAGRPLEIGDEMMRLALGIVGDALFGSNVEAHAAAVSRNFNLISEQFIDRFRSGNVLSPVLPTQANRAWKQALRELDTVVYAIIAERRRNSADRGDLLSMLMLARDEESGVQMDDQALRNEVMTMLIAGHETTATLLTWACGLLAAHPEAAARLEAELATVLGGRAPSVADLPQLSYTRMVLDETLRLYPPVYILSRKVVADDEVNGYRIPKGSSVDLSPYVTHRHPAFWPDPERFDPERFTPAQVAQRHKQAYFPFSAGPRICIGNNFALMEATLVLASVARRYRLRLTTGALPAAEPLITLRPKGGMPMRAELR</sequence>
<evidence type="ECO:0000256" key="1">
    <source>
        <dbReference type="ARBA" id="ARBA00010617"/>
    </source>
</evidence>
<proteinExistence type="inferred from homology"/>
<dbReference type="PROSITE" id="PS00086">
    <property type="entry name" value="CYTOCHROME_P450"/>
    <property type="match status" value="1"/>
</dbReference>
<evidence type="ECO:0000256" key="5">
    <source>
        <dbReference type="ARBA" id="ARBA00023004"/>
    </source>
</evidence>
<keyword evidence="2 7" id="KW-0349">Heme</keyword>
<dbReference type="Pfam" id="PF00067">
    <property type="entry name" value="p450"/>
    <property type="match status" value="1"/>
</dbReference>
<evidence type="ECO:0000256" key="4">
    <source>
        <dbReference type="ARBA" id="ARBA00023002"/>
    </source>
</evidence>
<dbReference type="PRINTS" id="PR00385">
    <property type="entry name" value="P450"/>
</dbReference>
<organism evidence="8 9">
    <name type="scientific">Candidatus Chloroploca mongolica</name>
    <dbReference type="NCBI Taxonomy" id="2528176"/>
    <lineage>
        <taxon>Bacteria</taxon>
        <taxon>Bacillati</taxon>
        <taxon>Chloroflexota</taxon>
        <taxon>Chloroflexia</taxon>
        <taxon>Chloroflexales</taxon>
        <taxon>Chloroflexineae</taxon>
        <taxon>Oscillochloridaceae</taxon>
        <taxon>Candidatus Chloroploca</taxon>
    </lineage>
</organism>
<protein>
    <submittedName>
        <fullName evidence="8">Cytochrome P450</fullName>
    </submittedName>
</protein>
<keyword evidence="3 7" id="KW-0479">Metal-binding</keyword>
<keyword evidence="4 7" id="KW-0560">Oxidoreductase</keyword>
<dbReference type="SUPFAM" id="SSF48264">
    <property type="entry name" value="Cytochrome P450"/>
    <property type="match status" value="1"/>
</dbReference>
<comment type="similarity">
    <text evidence="1 7">Belongs to the cytochrome P450 family.</text>
</comment>
<gene>
    <name evidence="8" type="ORF">EYB53_023230</name>
</gene>
<reference evidence="8 9" key="1">
    <citation type="submission" date="2021-03" db="EMBL/GenBank/DDBJ databases">
        <authorList>
            <person name="Grouzdev D.S."/>
        </authorList>
    </citation>
    <scope>NUCLEOTIDE SEQUENCE [LARGE SCALE GENOMIC DNA]</scope>
    <source>
        <strain evidence="8 9">M50-1</strain>
    </source>
</reference>
<dbReference type="Gene3D" id="1.10.630.10">
    <property type="entry name" value="Cytochrome P450"/>
    <property type="match status" value="1"/>
</dbReference>
<dbReference type="CDD" id="cd20620">
    <property type="entry name" value="CYP132-like"/>
    <property type="match status" value="1"/>
</dbReference>
<name>A0ABS4DGS3_9CHLR</name>
<dbReference type="RefSeq" id="WP_135481598.1">
    <property type="nucleotide sequence ID" value="NZ_SIJK02000082.1"/>
</dbReference>
<evidence type="ECO:0000256" key="2">
    <source>
        <dbReference type="ARBA" id="ARBA00022617"/>
    </source>
</evidence>
<keyword evidence="6 7" id="KW-0503">Monooxygenase</keyword>
<evidence type="ECO:0000256" key="6">
    <source>
        <dbReference type="ARBA" id="ARBA00023033"/>
    </source>
</evidence>
<evidence type="ECO:0000256" key="7">
    <source>
        <dbReference type="RuleBase" id="RU000461"/>
    </source>
</evidence>